<reference evidence="1" key="1">
    <citation type="submission" date="2021-03" db="EMBL/GenBank/DDBJ databases">
        <title>Draft genome sequence of rust myrtle Austropuccinia psidii MF-1, a brazilian biotype.</title>
        <authorList>
            <person name="Quecine M.C."/>
            <person name="Pachon D.M.R."/>
            <person name="Bonatelli M.L."/>
            <person name="Correr F.H."/>
            <person name="Franceschini L.M."/>
            <person name="Leite T.F."/>
            <person name="Margarido G.R.A."/>
            <person name="Almeida C.A."/>
            <person name="Ferrarezi J.A."/>
            <person name="Labate C.A."/>
        </authorList>
    </citation>
    <scope>NUCLEOTIDE SEQUENCE</scope>
    <source>
        <strain evidence="1">MF-1</strain>
    </source>
</reference>
<keyword evidence="2" id="KW-1185">Reference proteome</keyword>
<evidence type="ECO:0000313" key="1">
    <source>
        <dbReference type="EMBL" id="MBW0534240.1"/>
    </source>
</evidence>
<evidence type="ECO:0000313" key="2">
    <source>
        <dbReference type="Proteomes" id="UP000765509"/>
    </source>
</evidence>
<dbReference type="Proteomes" id="UP000765509">
    <property type="component" value="Unassembled WGS sequence"/>
</dbReference>
<gene>
    <name evidence="1" type="ORF">O181_073955</name>
</gene>
<dbReference type="AlphaFoldDB" id="A0A9Q3F3L5"/>
<dbReference type="EMBL" id="AVOT02039231">
    <property type="protein sequence ID" value="MBW0534240.1"/>
    <property type="molecule type" value="Genomic_DNA"/>
</dbReference>
<protein>
    <submittedName>
        <fullName evidence="1">Uncharacterized protein</fullName>
    </submittedName>
</protein>
<accession>A0A9Q3F3L5</accession>
<sequence length="199" mass="21943">MLVQDPNASHANPYACPGSQRFTHKTLCCKSLCHSSLLTMPTIPYNCPGSQFFTRKLLTLVQVPDNSSNSLFQGSLPTAPTLPYAGAGSQCFTCKSLRLCRFPPIQTIAYARAGFQQFTCKSLRLYRFLKLHMHILTLVQVPKNSNNSLCQGSLPTALTLPYVPEASHAHPYACTGSRQFRPLLTPGKPPDNSKNSFHN</sequence>
<name>A0A9Q3F3L5_9BASI</name>
<proteinExistence type="predicted"/>
<organism evidence="1 2">
    <name type="scientific">Austropuccinia psidii MF-1</name>
    <dbReference type="NCBI Taxonomy" id="1389203"/>
    <lineage>
        <taxon>Eukaryota</taxon>
        <taxon>Fungi</taxon>
        <taxon>Dikarya</taxon>
        <taxon>Basidiomycota</taxon>
        <taxon>Pucciniomycotina</taxon>
        <taxon>Pucciniomycetes</taxon>
        <taxon>Pucciniales</taxon>
        <taxon>Sphaerophragmiaceae</taxon>
        <taxon>Austropuccinia</taxon>
    </lineage>
</organism>
<comment type="caution">
    <text evidence="1">The sequence shown here is derived from an EMBL/GenBank/DDBJ whole genome shotgun (WGS) entry which is preliminary data.</text>
</comment>